<sequence>MPLKVTSTRYSLVKGERIVRFVLNTRLRITVPIISLLSAAACQLIGLRHFYLKCFLANKYPPDLLLEGNSVSGLDFEY</sequence>
<accession>A0A371GTI5</accession>
<evidence type="ECO:0000313" key="3">
    <source>
        <dbReference type="Proteomes" id="UP000257109"/>
    </source>
</evidence>
<dbReference type="AlphaFoldDB" id="A0A371GTI5"/>
<protein>
    <submittedName>
        <fullName evidence="2">Uncharacterized protein</fullName>
    </submittedName>
</protein>
<feature type="non-terminal residue" evidence="2">
    <location>
        <position position="78"/>
    </location>
</feature>
<comment type="caution">
    <text evidence="2">The sequence shown here is derived from an EMBL/GenBank/DDBJ whole genome shotgun (WGS) entry which is preliminary data.</text>
</comment>
<keyword evidence="1" id="KW-0472">Membrane</keyword>
<dbReference type="OrthoDB" id="1742926at2759"/>
<keyword evidence="1" id="KW-1133">Transmembrane helix</keyword>
<name>A0A371GTI5_MUCPR</name>
<evidence type="ECO:0000313" key="2">
    <source>
        <dbReference type="EMBL" id="RDX93835.1"/>
    </source>
</evidence>
<organism evidence="2 3">
    <name type="scientific">Mucuna pruriens</name>
    <name type="common">Velvet bean</name>
    <name type="synonym">Dolichos pruriens</name>
    <dbReference type="NCBI Taxonomy" id="157652"/>
    <lineage>
        <taxon>Eukaryota</taxon>
        <taxon>Viridiplantae</taxon>
        <taxon>Streptophyta</taxon>
        <taxon>Embryophyta</taxon>
        <taxon>Tracheophyta</taxon>
        <taxon>Spermatophyta</taxon>
        <taxon>Magnoliopsida</taxon>
        <taxon>eudicotyledons</taxon>
        <taxon>Gunneridae</taxon>
        <taxon>Pentapetalae</taxon>
        <taxon>rosids</taxon>
        <taxon>fabids</taxon>
        <taxon>Fabales</taxon>
        <taxon>Fabaceae</taxon>
        <taxon>Papilionoideae</taxon>
        <taxon>50 kb inversion clade</taxon>
        <taxon>NPAAA clade</taxon>
        <taxon>indigoferoid/millettioid clade</taxon>
        <taxon>Phaseoleae</taxon>
        <taxon>Mucuna</taxon>
    </lineage>
</organism>
<feature type="transmembrane region" description="Helical" evidence="1">
    <location>
        <begin position="29"/>
        <end position="51"/>
    </location>
</feature>
<keyword evidence="1" id="KW-0812">Transmembrane</keyword>
<reference evidence="2" key="1">
    <citation type="submission" date="2018-05" db="EMBL/GenBank/DDBJ databases">
        <title>Draft genome of Mucuna pruriens seed.</title>
        <authorList>
            <person name="Nnadi N.E."/>
            <person name="Vos R."/>
            <person name="Hasami M.H."/>
            <person name="Devisetty U.K."/>
            <person name="Aguiy J.C."/>
        </authorList>
    </citation>
    <scope>NUCLEOTIDE SEQUENCE [LARGE SCALE GENOMIC DNA]</scope>
    <source>
        <strain evidence="2">JCA_2017</strain>
    </source>
</reference>
<dbReference type="EMBL" id="QJKJ01004519">
    <property type="protein sequence ID" value="RDX93835.1"/>
    <property type="molecule type" value="Genomic_DNA"/>
</dbReference>
<gene>
    <name evidence="2" type="ORF">CR513_23852</name>
</gene>
<proteinExistence type="predicted"/>
<dbReference type="Proteomes" id="UP000257109">
    <property type="component" value="Unassembled WGS sequence"/>
</dbReference>
<evidence type="ECO:0000256" key="1">
    <source>
        <dbReference type="SAM" id="Phobius"/>
    </source>
</evidence>
<keyword evidence="3" id="KW-1185">Reference proteome</keyword>